<reference evidence="4" key="2">
    <citation type="submission" date="2019-11" db="UniProtKB">
        <authorList>
            <consortium name="WormBaseParasite"/>
        </authorList>
    </citation>
    <scope>IDENTIFICATION</scope>
</reference>
<evidence type="ECO:0000313" key="3">
    <source>
        <dbReference type="Proteomes" id="UP000267029"/>
    </source>
</evidence>
<accession>A0A0R3UKU8</accession>
<dbReference type="WBParaSite" id="MCU_005565-RA">
    <property type="protein sequence ID" value="MCU_005565-RA"/>
    <property type="gene ID" value="MCU_005565"/>
</dbReference>
<name>A0A0R3UKU8_MESCO</name>
<evidence type="ECO:0000313" key="2">
    <source>
        <dbReference type="EMBL" id="VDD82252.1"/>
    </source>
</evidence>
<keyword evidence="3" id="KW-1185">Reference proteome</keyword>
<dbReference type="EMBL" id="UXSR01005479">
    <property type="protein sequence ID" value="VDD82252.1"/>
    <property type="molecule type" value="Genomic_DNA"/>
</dbReference>
<reference evidence="2 3" key="1">
    <citation type="submission" date="2018-10" db="EMBL/GenBank/DDBJ databases">
        <authorList>
            <consortium name="Pathogen Informatics"/>
        </authorList>
    </citation>
    <scope>NUCLEOTIDE SEQUENCE [LARGE SCALE GENOMIC DNA]</scope>
</reference>
<keyword evidence="1" id="KW-0812">Transmembrane</keyword>
<dbReference type="Proteomes" id="UP000267029">
    <property type="component" value="Unassembled WGS sequence"/>
</dbReference>
<keyword evidence="1" id="KW-1133">Transmembrane helix</keyword>
<dbReference type="AlphaFoldDB" id="A0A0R3UKU8"/>
<evidence type="ECO:0000313" key="4">
    <source>
        <dbReference type="WBParaSite" id="MCU_005565-RA"/>
    </source>
</evidence>
<proteinExistence type="predicted"/>
<gene>
    <name evidence="2" type="ORF">MCOS_LOCUS8255</name>
</gene>
<protein>
    <submittedName>
        <fullName evidence="4">SMP-LTD domain-containing protein</fullName>
    </submittedName>
</protein>
<feature type="transmembrane region" description="Helical" evidence="1">
    <location>
        <begin position="17"/>
        <end position="37"/>
    </location>
</feature>
<organism evidence="2 3">
    <name type="scientific">Mesocestoides corti</name>
    <name type="common">Flatworm</name>
    <dbReference type="NCBI Taxonomy" id="53468"/>
    <lineage>
        <taxon>Eukaryota</taxon>
        <taxon>Metazoa</taxon>
        <taxon>Spiralia</taxon>
        <taxon>Lophotrochozoa</taxon>
        <taxon>Platyhelminthes</taxon>
        <taxon>Cestoda</taxon>
        <taxon>Eucestoda</taxon>
        <taxon>Cyclophyllidea</taxon>
        <taxon>Mesocestoididae</taxon>
        <taxon>Mesocestoides</taxon>
    </lineage>
</organism>
<evidence type="ECO:0000256" key="1">
    <source>
        <dbReference type="SAM" id="Phobius"/>
    </source>
</evidence>
<dbReference type="OrthoDB" id="6269826at2759"/>
<keyword evidence="1" id="KW-0472">Membrane</keyword>
<sequence length="279" mass="31573">MDAGARKMNLPRLIEQFLWCCSIVNCVILLLYFLAAFSKNTGQSGVPENTKSDLFSKLPFRGVHADVEDLDGLLDLSFHAFLSNQTPIRINQPPAAYNFLSFKLTELWLSEFENVTLRCRWEVQTPASGSPAKRRSFIRVWMSSDSLNFIGRIECPLIPASPPIRITVHPVLAEMKLQFLPPVSRNQTRNLFKLKRLKISRWSGVSVEPIDAKAPNFLHLVVFKAVELISVLTAFPSRIWIQRYLRSVIEDTIVNPTLPQPLLQLALQIFGDGGFAPQI</sequence>